<dbReference type="CDD" id="cd10449">
    <property type="entry name" value="GIY-YIG_SLX1_like"/>
    <property type="match status" value="1"/>
</dbReference>
<sequence>MASKMYYVYVLYSPSHDRTYIGMTVDYGVRLREHNSGRTKSTKAFIPWIVVHLEAYVTREEARNREKYLKSAAG</sequence>
<dbReference type="InterPro" id="IPR000305">
    <property type="entry name" value="GIY-YIG_endonuc"/>
</dbReference>
<feature type="domain" description="GIY-YIG" evidence="1">
    <location>
        <begin position="4"/>
        <end position="74"/>
    </location>
</feature>
<dbReference type="EMBL" id="JAIRBC010000143">
    <property type="protein sequence ID" value="MCG2463012.1"/>
    <property type="molecule type" value="Genomic_DNA"/>
</dbReference>
<keyword evidence="3" id="KW-1185">Reference proteome</keyword>
<dbReference type="PROSITE" id="PS50164">
    <property type="entry name" value="GIY_YIG"/>
    <property type="match status" value="1"/>
</dbReference>
<evidence type="ECO:0000313" key="3">
    <source>
        <dbReference type="Proteomes" id="UP001200642"/>
    </source>
</evidence>
<organism evidence="2 3">
    <name type="scientific">Cerina litoralis</name>
    <dbReference type="NCBI Taxonomy" id="2874477"/>
    <lineage>
        <taxon>Bacteria</taxon>
        <taxon>Pseudomonadati</taxon>
        <taxon>Bacteroidota</taxon>
        <taxon>Flavobacteriia</taxon>
        <taxon>Flavobacteriales</taxon>
        <taxon>Flavobacteriaceae</taxon>
        <taxon>Cerina</taxon>
    </lineage>
</organism>
<dbReference type="AlphaFoldDB" id="A0AAE3F0F8"/>
<dbReference type="Proteomes" id="UP001200642">
    <property type="component" value="Unassembled WGS sequence"/>
</dbReference>
<feature type="non-terminal residue" evidence="2">
    <location>
        <position position="74"/>
    </location>
</feature>
<name>A0AAE3F0F8_9FLAO</name>
<dbReference type="RefSeq" id="WP_317904129.1">
    <property type="nucleotide sequence ID" value="NZ_JAIRBC010000143.1"/>
</dbReference>
<dbReference type="SUPFAM" id="SSF82771">
    <property type="entry name" value="GIY-YIG endonuclease"/>
    <property type="match status" value="1"/>
</dbReference>
<dbReference type="Pfam" id="PF01541">
    <property type="entry name" value="GIY-YIG"/>
    <property type="match status" value="1"/>
</dbReference>
<comment type="caution">
    <text evidence="2">The sequence shown here is derived from an EMBL/GenBank/DDBJ whole genome shotgun (WGS) entry which is preliminary data.</text>
</comment>
<evidence type="ECO:0000259" key="1">
    <source>
        <dbReference type="PROSITE" id="PS50164"/>
    </source>
</evidence>
<dbReference type="InterPro" id="IPR035901">
    <property type="entry name" value="GIY-YIG_endonuc_sf"/>
</dbReference>
<dbReference type="Gene3D" id="3.40.1440.10">
    <property type="entry name" value="GIY-YIG endonuclease"/>
    <property type="match status" value="1"/>
</dbReference>
<gene>
    <name evidence="2" type="ORF">K8352_19830</name>
</gene>
<accession>A0AAE3F0F8</accession>
<protein>
    <submittedName>
        <fullName evidence="2">GIY-YIG nuclease family protein</fullName>
    </submittedName>
</protein>
<reference evidence="2" key="1">
    <citation type="submission" date="2023-02" db="EMBL/GenBank/DDBJ databases">
        <title>Genome of Flavobacteriaceae gen. nov. sp. strain F89.</title>
        <authorList>
            <person name="Wang Y."/>
        </authorList>
    </citation>
    <scope>NUCLEOTIDE SEQUENCE</scope>
    <source>
        <strain evidence="2">F89</strain>
    </source>
</reference>
<proteinExistence type="predicted"/>
<evidence type="ECO:0000313" key="2">
    <source>
        <dbReference type="EMBL" id="MCG2463012.1"/>
    </source>
</evidence>